<dbReference type="OrthoDB" id="1393202at2"/>
<proteinExistence type="predicted"/>
<evidence type="ECO:0000313" key="2">
    <source>
        <dbReference type="Proteomes" id="UP000467305"/>
    </source>
</evidence>
<dbReference type="Proteomes" id="UP000467305">
    <property type="component" value="Unassembled WGS sequence"/>
</dbReference>
<dbReference type="RefSeq" id="WP_150899527.1">
    <property type="nucleotide sequence ID" value="NZ_WAAU01000012.1"/>
</dbReference>
<dbReference type="Gene3D" id="1.25.10.10">
    <property type="entry name" value="Leucine-rich Repeat Variant"/>
    <property type="match status" value="1"/>
</dbReference>
<dbReference type="InterPro" id="IPR011989">
    <property type="entry name" value="ARM-like"/>
</dbReference>
<keyword evidence="2" id="KW-1185">Reference proteome</keyword>
<dbReference type="AlphaFoldDB" id="A0A7J5ALU1"/>
<organism evidence="1 2">
    <name type="scientific">Tenacibaculum aiptasiae</name>
    <dbReference type="NCBI Taxonomy" id="426481"/>
    <lineage>
        <taxon>Bacteria</taxon>
        <taxon>Pseudomonadati</taxon>
        <taxon>Bacteroidota</taxon>
        <taxon>Flavobacteriia</taxon>
        <taxon>Flavobacteriales</taxon>
        <taxon>Flavobacteriaceae</taxon>
        <taxon>Tenacibaculum</taxon>
    </lineage>
</organism>
<comment type="caution">
    <text evidence="1">The sequence shown here is derived from an EMBL/GenBank/DDBJ whole genome shotgun (WGS) entry which is preliminary data.</text>
</comment>
<sequence length="552" mass="63998">MKKYIIILVTFFTSVMSLGQNIDDFKKDFQNATKTNFSETELNDMFRKYSTLLTPHSDITQLTASLKNQSILQYPLTKFKETNVYKNNIQTLFNSENPNQRLLSYLVIAGAGDVNYEKSLLEKIKTEKKKGNLIWSGMALMHLKTKHTTELFDFLIENENFGNSHMIPLYFKLDKDSLKNTAYARINSDDFKSKILSAQILSITGKNKKTEELLLDAVKNWNYNIKGYAIYSVKELQIGNLKETFIPLLDSTKTRSIAIQALANSPTIEDVNYLKEISQNENPVSEDFLDAFFESKNIANVKYWLELVTLNKIPKNYYFNINKQPLLFSDEILKDVQKALLETENIEIQKYLIKVLTGRNDKISEEILTTYLDNSDSSVRYWTVDALKGNNTKIILDKLISMLAKPEQRVVSITEILIENKIDTLQTIYNEIYKTEQSLHWERSSIKYLSNFPKEEHKEIFLKLLLNEKTDFAVKRDAAMGLANLKDKSSIDKIIEVCEKERINSDYNAQTYLIVLSKIKGNKAKKYIESYKNSDEENVRVLVDELLKEWDK</sequence>
<name>A0A7J5ALU1_9FLAO</name>
<dbReference type="InterPro" id="IPR016024">
    <property type="entry name" value="ARM-type_fold"/>
</dbReference>
<evidence type="ECO:0000313" key="1">
    <source>
        <dbReference type="EMBL" id="KAB1158557.1"/>
    </source>
</evidence>
<reference evidence="1 2" key="1">
    <citation type="submission" date="2019-09" db="EMBL/GenBank/DDBJ databases">
        <authorList>
            <person name="Cao W.R."/>
        </authorList>
    </citation>
    <scope>NUCLEOTIDE SEQUENCE [LARGE SCALE GENOMIC DNA]</scope>
    <source>
        <strain evidence="2">a4</strain>
    </source>
</reference>
<dbReference type="EMBL" id="WAAU01000012">
    <property type="protein sequence ID" value="KAB1158557.1"/>
    <property type="molecule type" value="Genomic_DNA"/>
</dbReference>
<protein>
    <submittedName>
        <fullName evidence="1">HEAT repeat domain-containing protein</fullName>
    </submittedName>
</protein>
<dbReference type="SUPFAM" id="SSF48371">
    <property type="entry name" value="ARM repeat"/>
    <property type="match status" value="1"/>
</dbReference>
<gene>
    <name evidence="1" type="ORF">F7018_08025</name>
</gene>
<accession>A0A7J5ALU1</accession>